<dbReference type="HAMAP" id="MF_00127">
    <property type="entry name" value="His_tRNA_synth"/>
    <property type="match status" value="1"/>
</dbReference>
<dbReference type="Proteomes" id="UP000034664">
    <property type="component" value="Unassembled WGS sequence"/>
</dbReference>
<dbReference type="EC" id="6.1.1.21" evidence="7"/>
<evidence type="ECO:0000256" key="2">
    <source>
        <dbReference type="ARBA" id="ARBA00022741"/>
    </source>
</evidence>
<feature type="binding site" evidence="8">
    <location>
        <begin position="81"/>
        <end position="83"/>
    </location>
    <ligand>
        <name>L-histidine</name>
        <dbReference type="ChEBI" id="CHEBI:57595"/>
    </ligand>
</feature>
<dbReference type="InterPro" id="IPR004516">
    <property type="entry name" value="HisRS/HisZ"/>
</dbReference>
<dbReference type="InterPro" id="IPR045864">
    <property type="entry name" value="aa-tRNA-synth_II/BPL/LPL"/>
</dbReference>
<gene>
    <name evidence="7" type="primary">hisS</name>
    <name evidence="10" type="ORF">UU14_C0011G0016</name>
</gene>
<evidence type="ECO:0000256" key="1">
    <source>
        <dbReference type="ARBA" id="ARBA00008226"/>
    </source>
</evidence>
<proteinExistence type="inferred from homology"/>
<evidence type="ECO:0000313" key="11">
    <source>
        <dbReference type="Proteomes" id="UP000034664"/>
    </source>
</evidence>
<comment type="subcellular location">
    <subcellularLocation>
        <location evidence="7">Cytoplasm</location>
    </subcellularLocation>
</comment>
<dbReference type="InterPro" id="IPR041715">
    <property type="entry name" value="HisRS-like_core"/>
</dbReference>
<dbReference type="PIRSF" id="PIRSF001549">
    <property type="entry name" value="His-tRNA_synth"/>
    <property type="match status" value="1"/>
</dbReference>
<feature type="binding site" evidence="8">
    <location>
        <position position="129"/>
    </location>
    <ligand>
        <name>L-histidine</name>
        <dbReference type="ChEBI" id="CHEBI:57595"/>
    </ligand>
</feature>
<evidence type="ECO:0000256" key="6">
    <source>
        <dbReference type="ARBA" id="ARBA00047639"/>
    </source>
</evidence>
<comment type="caution">
    <text evidence="10">The sequence shown here is derived from an EMBL/GenBank/DDBJ whole genome shotgun (WGS) entry which is preliminary data.</text>
</comment>
<dbReference type="InterPro" id="IPR036621">
    <property type="entry name" value="Anticodon-bd_dom_sf"/>
</dbReference>
<dbReference type="Pfam" id="PF13393">
    <property type="entry name" value="tRNA-synt_His"/>
    <property type="match status" value="1"/>
</dbReference>
<dbReference type="InterPro" id="IPR015807">
    <property type="entry name" value="His-tRNA-ligase"/>
</dbReference>
<dbReference type="GO" id="GO:0005524">
    <property type="term" value="F:ATP binding"/>
    <property type="evidence" value="ECO:0007669"/>
    <property type="project" value="UniProtKB-UniRule"/>
</dbReference>
<comment type="subunit">
    <text evidence="7">Homodimer.</text>
</comment>
<accession>A0A0G0TBF0</accession>
<dbReference type="AlphaFoldDB" id="A0A0G0TBF0"/>
<feature type="binding site" evidence="8">
    <location>
        <begin position="245"/>
        <end position="246"/>
    </location>
    <ligand>
        <name>L-histidine</name>
        <dbReference type="ChEBI" id="CHEBI:57595"/>
    </ligand>
</feature>
<keyword evidence="7" id="KW-0436">Ligase</keyword>
<feature type="binding site" evidence="8">
    <location>
        <position position="125"/>
    </location>
    <ligand>
        <name>L-histidine</name>
        <dbReference type="ChEBI" id="CHEBI:57595"/>
    </ligand>
</feature>
<dbReference type="Pfam" id="PF03129">
    <property type="entry name" value="HGTP_anticodon"/>
    <property type="match status" value="1"/>
</dbReference>
<dbReference type="FunFam" id="3.40.50.800:FF:000012">
    <property type="entry name" value="Histidine--tRNA ligase, cytoplasmic"/>
    <property type="match status" value="1"/>
</dbReference>
<reference evidence="10 11" key="1">
    <citation type="journal article" date="2015" name="Nature">
        <title>rRNA introns, odd ribosomes, and small enigmatic genomes across a large radiation of phyla.</title>
        <authorList>
            <person name="Brown C.T."/>
            <person name="Hug L.A."/>
            <person name="Thomas B.C."/>
            <person name="Sharon I."/>
            <person name="Castelle C.J."/>
            <person name="Singh A."/>
            <person name="Wilkins M.J."/>
            <person name="Williams K.H."/>
            <person name="Banfield J.F."/>
        </authorList>
    </citation>
    <scope>NUCLEOTIDE SEQUENCE [LARGE SCALE GENOMIC DNA]</scope>
</reference>
<dbReference type="PROSITE" id="PS50862">
    <property type="entry name" value="AA_TRNA_LIGASE_II"/>
    <property type="match status" value="1"/>
</dbReference>
<dbReference type="PANTHER" id="PTHR11476:SF7">
    <property type="entry name" value="HISTIDINE--TRNA LIGASE"/>
    <property type="match status" value="1"/>
</dbReference>
<keyword evidence="7" id="KW-0963">Cytoplasm</keyword>
<keyword evidence="2 7" id="KW-0547">Nucleotide-binding</keyword>
<dbReference type="InterPro" id="IPR006195">
    <property type="entry name" value="aa-tRNA-synth_II"/>
</dbReference>
<dbReference type="GO" id="GO:0004821">
    <property type="term" value="F:histidine-tRNA ligase activity"/>
    <property type="evidence" value="ECO:0007669"/>
    <property type="project" value="UniProtKB-UniRule"/>
</dbReference>
<evidence type="ECO:0000259" key="9">
    <source>
        <dbReference type="PROSITE" id="PS50862"/>
    </source>
</evidence>
<dbReference type="GO" id="GO:0005737">
    <property type="term" value="C:cytoplasm"/>
    <property type="evidence" value="ECO:0007669"/>
    <property type="project" value="UniProtKB-SubCell"/>
</dbReference>
<dbReference type="SUPFAM" id="SSF55681">
    <property type="entry name" value="Class II aaRS and biotin synthetases"/>
    <property type="match status" value="1"/>
</dbReference>
<evidence type="ECO:0000256" key="3">
    <source>
        <dbReference type="ARBA" id="ARBA00022840"/>
    </source>
</evidence>
<evidence type="ECO:0000256" key="4">
    <source>
        <dbReference type="ARBA" id="ARBA00022917"/>
    </source>
</evidence>
<keyword evidence="3 7" id="KW-0067">ATP-binding</keyword>
<dbReference type="Gene3D" id="3.30.930.10">
    <property type="entry name" value="Bira Bifunctional Protein, Domain 2"/>
    <property type="match status" value="1"/>
</dbReference>
<keyword evidence="4 7" id="KW-0648">Protein biosynthesis</keyword>
<comment type="similarity">
    <text evidence="1 7">Belongs to the class-II aminoacyl-tRNA synthetase family.</text>
</comment>
<dbReference type="PATRIC" id="fig|1618482.3.peg.540"/>
<dbReference type="SUPFAM" id="SSF52954">
    <property type="entry name" value="Class II aaRS ABD-related"/>
    <property type="match status" value="1"/>
</dbReference>
<evidence type="ECO:0000256" key="7">
    <source>
        <dbReference type="HAMAP-Rule" id="MF_00127"/>
    </source>
</evidence>
<keyword evidence="5 7" id="KW-0030">Aminoacyl-tRNA synthetase</keyword>
<dbReference type="GO" id="GO:0006427">
    <property type="term" value="P:histidyl-tRNA aminoacylation"/>
    <property type="evidence" value="ECO:0007669"/>
    <property type="project" value="UniProtKB-UniRule"/>
</dbReference>
<feature type="binding site" evidence="8">
    <location>
        <position position="111"/>
    </location>
    <ligand>
        <name>L-histidine</name>
        <dbReference type="ChEBI" id="CHEBI:57595"/>
    </ligand>
</feature>
<sequence>MNKLNLQPLKGFRDFLPAESKKRQYVINTLRQVFELFGFEPLETPTLEYEEILIGKYGQEGDLLMYRFEDNGKRRVAMRYDQTVPLSRVVAKYQNELPLPFKRYQIQPVWRAENTQKGRFREFLQCDADIVGTESPTADAEVVVCAITALKKLGFQKFRILINDRKTFSDIDSKAIPIIDKLAKIGEETVKKLLREQGQDEGILEKVRQKQMSDDLKRMVELINKLGVDSSQVVYSPTLARGLDYYTGLIFEIEIEDYTAGSVCGGGRYDNLIGMFAGKQIPAVGFAFGFDRVIEAMEDLQLFPKELSGSSAKILITVFNTELFDNMLSLSSQLRNQEIPTELYPDPTVKLDKQLKYADKKGIPFAVIVGPDEVKNNQLVIKNLKENKQEKVDQNEFIKNPQRFIS</sequence>
<dbReference type="CDD" id="cd00773">
    <property type="entry name" value="HisRS-like_core"/>
    <property type="match status" value="1"/>
</dbReference>
<organism evidence="10 11">
    <name type="scientific">Candidatus Roizmanbacteria bacterium GW2011_GWB1_40_7</name>
    <dbReference type="NCBI Taxonomy" id="1618482"/>
    <lineage>
        <taxon>Bacteria</taxon>
        <taxon>Candidatus Roizmaniibacteriota</taxon>
    </lineage>
</organism>
<dbReference type="InterPro" id="IPR004154">
    <property type="entry name" value="Anticodon-bd"/>
</dbReference>
<protein>
    <recommendedName>
        <fullName evidence="7">Histidine--tRNA ligase</fullName>
        <ecNumber evidence="7">6.1.1.21</ecNumber>
    </recommendedName>
    <alternativeName>
        <fullName evidence="7">Histidyl-tRNA synthetase</fullName>
        <shortName evidence="7">HisRS</shortName>
    </alternativeName>
</protein>
<comment type="catalytic activity">
    <reaction evidence="6 7">
        <text>tRNA(His) + L-histidine + ATP = L-histidyl-tRNA(His) + AMP + diphosphate + H(+)</text>
        <dbReference type="Rhea" id="RHEA:17313"/>
        <dbReference type="Rhea" id="RHEA-COMP:9665"/>
        <dbReference type="Rhea" id="RHEA-COMP:9689"/>
        <dbReference type="ChEBI" id="CHEBI:15378"/>
        <dbReference type="ChEBI" id="CHEBI:30616"/>
        <dbReference type="ChEBI" id="CHEBI:33019"/>
        <dbReference type="ChEBI" id="CHEBI:57595"/>
        <dbReference type="ChEBI" id="CHEBI:78442"/>
        <dbReference type="ChEBI" id="CHEBI:78527"/>
        <dbReference type="ChEBI" id="CHEBI:456215"/>
        <dbReference type="EC" id="6.1.1.21"/>
    </reaction>
</comment>
<evidence type="ECO:0000313" key="10">
    <source>
        <dbReference type="EMBL" id="KKR72126.1"/>
    </source>
</evidence>
<dbReference type="PANTHER" id="PTHR11476">
    <property type="entry name" value="HISTIDYL-TRNA SYNTHETASE"/>
    <property type="match status" value="1"/>
</dbReference>
<evidence type="ECO:0000256" key="5">
    <source>
        <dbReference type="ARBA" id="ARBA00023146"/>
    </source>
</evidence>
<dbReference type="NCBIfam" id="TIGR00442">
    <property type="entry name" value="hisS"/>
    <property type="match status" value="1"/>
</dbReference>
<feature type="binding site" evidence="8">
    <location>
        <position position="241"/>
    </location>
    <ligand>
        <name>L-histidine</name>
        <dbReference type="ChEBI" id="CHEBI:57595"/>
    </ligand>
</feature>
<dbReference type="Gene3D" id="3.40.50.800">
    <property type="entry name" value="Anticodon-binding domain"/>
    <property type="match status" value="1"/>
</dbReference>
<name>A0A0G0TBF0_9BACT</name>
<dbReference type="EMBL" id="LBZM01000011">
    <property type="protein sequence ID" value="KKR72126.1"/>
    <property type="molecule type" value="Genomic_DNA"/>
</dbReference>
<evidence type="ECO:0000256" key="8">
    <source>
        <dbReference type="PIRSR" id="PIRSR001549-1"/>
    </source>
</evidence>
<feature type="domain" description="Aminoacyl-transfer RNA synthetases class-II family profile" evidence="9">
    <location>
        <begin position="23"/>
        <end position="340"/>
    </location>
</feature>